<dbReference type="Pfam" id="PF09983">
    <property type="entry name" value="JetD_C"/>
    <property type="match status" value="1"/>
</dbReference>
<reference evidence="2" key="2">
    <citation type="submission" date="2021-04" db="EMBL/GenBank/DDBJ databases">
        <authorList>
            <person name="Gilroy R."/>
        </authorList>
    </citation>
    <scope>NUCLEOTIDE SEQUENCE</scope>
    <source>
        <strain evidence="2">ChiSjej1B19-8411</strain>
    </source>
</reference>
<accession>A0A9D1WJ86</accession>
<dbReference type="Proteomes" id="UP000886817">
    <property type="component" value="Unassembled WGS sequence"/>
</dbReference>
<evidence type="ECO:0000313" key="2">
    <source>
        <dbReference type="EMBL" id="HIX59817.1"/>
    </source>
</evidence>
<sequence length="326" mass="38814">MKRIGLEEVLRKQRDLPYEEQYRYVRRLLKEERIRPVKASGTNGKKPALYREYWLLEEEKEYGALQEELQFQISPLISVDYYLKHLDIYAGDRPWVLLLNQYLKTHRENLEHPESVNERSFEIWGREKFLSREQGRRILKRCGLEEEFLNVYYTSEPLAYYSHTREVPQNLLILENKDTFYSMRSHLLAGRDTILGMKTGTLIYGAGKGIFRSFGDFDRCVEPYMKAPGNQIYYFGDLDHEGIGIYEKLAGMFEKSWEIRPFLPAYLCMLRKVEDAAALPDTKEKQNRNMDGRFFSYFPEDVCRQIQVILEEEKYIPQEILNITDF</sequence>
<reference evidence="2" key="1">
    <citation type="journal article" date="2021" name="PeerJ">
        <title>Extensive microbial diversity within the chicken gut microbiome revealed by metagenomics and culture.</title>
        <authorList>
            <person name="Gilroy R."/>
            <person name="Ravi A."/>
            <person name="Getino M."/>
            <person name="Pursley I."/>
            <person name="Horton D.L."/>
            <person name="Alikhan N.F."/>
            <person name="Baker D."/>
            <person name="Gharbi K."/>
            <person name="Hall N."/>
            <person name="Watson M."/>
            <person name="Adriaenssens E.M."/>
            <person name="Foster-Nyarko E."/>
            <person name="Jarju S."/>
            <person name="Secka A."/>
            <person name="Antonio M."/>
            <person name="Oren A."/>
            <person name="Chaudhuri R.R."/>
            <person name="La Ragione R."/>
            <person name="Hildebrand F."/>
            <person name="Pallen M.J."/>
        </authorList>
    </citation>
    <scope>NUCLEOTIDE SEQUENCE</scope>
    <source>
        <strain evidence="2">ChiSjej1B19-8411</strain>
    </source>
</reference>
<organism evidence="2 3">
    <name type="scientific">Candidatus Blautia gallistercoris</name>
    <dbReference type="NCBI Taxonomy" id="2838490"/>
    <lineage>
        <taxon>Bacteria</taxon>
        <taxon>Bacillati</taxon>
        <taxon>Bacillota</taxon>
        <taxon>Clostridia</taxon>
        <taxon>Lachnospirales</taxon>
        <taxon>Lachnospiraceae</taxon>
        <taxon>Blautia</taxon>
    </lineage>
</organism>
<dbReference type="AlphaFoldDB" id="A0A9D1WJ86"/>
<feature type="domain" description="Wadjet protein JetD C-terminal" evidence="1">
    <location>
        <begin position="162"/>
        <end position="253"/>
    </location>
</feature>
<name>A0A9D1WJ86_9FIRM</name>
<proteinExistence type="predicted"/>
<protein>
    <submittedName>
        <fullName evidence="2">DUF2220 domain-containing protein</fullName>
    </submittedName>
</protein>
<dbReference type="InterPro" id="IPR024534">
    <property type="entry name" value="JetD_C"/>
</dbReference>
<comment type="caution">
    <text evidence="2">The sequence shown here is derived from an EMBL/GenBank/DDBJ whole genome shotgun (WGS) entry which is preliminary data.</text>
</comment>
<evidence type="ECO:0000259" key="1">
    <source>
        <dbReference type="Pfam" id="PF09983"/>
    </source>
</evidence>
<evidence type="ECO:0000313" key="3">
    <source>
        <dbReference type="Proteomes" id="UP000886817"/>
    </source>
</evidence>
<gene>
    <name evidence="2" type="ORF">IAA45_08905</name>
</gene>
<dbReference type="EMBL" id="DXEX01000191">
    <property type="protein sequence ID" value="HIX59817.1"/>
    <property type="molecule type" value="Genomic_DNA"/>
</dbReference>